<reference evidence="3" key="2">
    <citation type="submission" date="2021-04" db="EMBL/GenBank/DDBJ databases">
        <authorList>
            <person name="Podell S."/>
        </authorList>
    </citation>
    <scope>NUCLEOTIDE SEQUENCE</scope>
    <source>
        <strain evidence="3">Hildebrandi</strain>
    </source>
</reference>
<name>A0A9K3PX23_9STRA</name>
<gene>
    <name evidence="3" type="ORF">IV203_026327</name>
</gene>
<feature type="compositionally biased region" description="Polar residues" evidence="2">
    <location>
        <begin position="852"/>
        <end position="885"/>
    </location>
</feature>
<feature type="compositionally biased region" description="Polar residues" evidence="2">
    <location>
        <begin position="933"/>
        <end position="962"/>
    </location>
</feature>
<evidence type="ECO:0000256" key="2">
    <source>
        <dbReference type="SAM" id="MobiDB-lite"/>
    </source>
</evidence>
<evidence type="ECO:0000256" key="1">
    <source>
        <dbReference type="SAM" id="Coils"/>
    </source>
</evidence>
<feature type="region of interest" description="Disordered" evidence="2">
    <location>
        <begin position="1075"/>
        <end position="1097"/>
    </location>
</feature>
<feature type="region of interest" description="Disordered" evidence="2">
    <location>
        <begin position="727"/>
        <end position="774"/>
    </location>
</feature>
<evidence type="ECO:0000313" key="4">
    <source>
        <dbReference type="Proteomes" id="UP000693970"/>
    </source>
</evidence>
<feature type="compositionally biased region" description="Low complexity" evidence="2">
    <location>
        <begin position="185"/>
        <end position="198"/>
    </location>
</feature>
<sequence>MKIPFTSMRMTRTSVVPPSPQRENIPPSMCDPLDVKRNCSDDSSVFSGLAEASHQELGEEYYQDDVGAGEDSGVTTRSSGTGSYTDDILLHRREYDSSTQITYSIAQSGALQSSLGGPYNNSSSHPDSTYSSSKMGGSSTEESDAYSSFLPHDVPTESTMTDHSHRSRLREMPPMVDSDTAFGMSSTISSSQPTSSGGIIEGPSDSRDPPNPWLATGHASNTNKIIQNPEFFNDSDTNTQMTWGSANDVPRPKGTVKLVSQVSFLGDSKPENKSARVKTSSKLPHLEEECRNPIEECPTDDSGSRIVEMVNDFEKQMDASLRSIRDDDQNPYEVLSELQDMTPRRVKSEDDATTAALTPHKARKLQRILHEARTEVEVLRDNNEQYKSEIEQMEEEHKSELKLLEDRMKQKLAELRSMYQVEIDKLVLEKDAAVIEAGRQAARYAESGKKQVSMMKKKLERLTSTATATIKEKVEEANRNALAMKDKEFAARLGALRTSYESELEKLRKECDNRVKSEVEKAVSSVAQHVRLNQDVLVSELREQIESLRKEKWTIQTVLKAVKGNLVKHYPDEMKTYAKKSEDFAGTARKFLDEGASTNDGVDGDLKEVIETFAFLLEFTEKKVAPVQYMTEVEETKHERNEVYSQVRKELLLRHRAEIDHVRKERDEAKEKLKTVEANFKKLGREKKFLEEKHRRALENHRQRIEKLQAEKDTALEIEKSRKDLAAAMAAGRREMSKSVNHNTTEPSDGKKGQGNICNSSSEPGDDSFIPAPPKRHTILVDHQKYVFESASVRKARTFLNQHSPRDSPRFSPSHSYHHRRSFGTTETKRPFSDDSPIKSYDLIVPEKKNRSATGTDHQTSDSNNVCNDENRSSNENVSTETRTLNVLGPDEGRPLQPKSLPEPTAVSHARGGIHPVPDKKKYLVVPEKKNRSATGTDHQTSDSNNVCNDENRTSNENVSTETRTLNVLGPDEERLMQPKSLPEPTAVSHARDGIDPVHDIKKHLTVPEKQNRFATGTNHQTSDSNNVCNDENHTSNENVSTETRTLNILDPDEECPLQPRSLLELTAVSHARDGIDPVHDMKKSKSDGSNSFVRSKDTILSNLRNQAKNSNEHKDDSITSRIEPIGKVVVDVEPSARRKSFAILRTFKNKKETQKKDPSSDSPFHSSDNPDGKADPSNATSRSIRRARLIKNLF</sequence>
<keyword evidence="4" id="KW-1185">Reference proteome</keyword>
<evidence type="ECO:0000313" key="3">
    <source>
        <dbReference type="EMBL" id="KAG7362967.1"/>
    </source>
</evidence>
<feature type="compositionally biased region" description="Polar residues" evidence="2">
    <location>
        <begin position="738"/>
        <end position="747"/>
    </location>
</feature>
<reference evidence="3" key="1">
    <citation type="journal article" date="2021" name="Sci. Rep.">
        <title>Diploid genomic architecture of Nitzschia inconspicua, an elite biomass production diatom.</title>
        <authorList>
            <person name="Oliver A."/>
            <person name="Podell S."/>
            <person name="Pinowska A."/>
            <person name="Traller J.C."/>
            <person name="Smith S.R."/>
            <person name="McClure R."/>
            <person name="Beliaev A."/>
            <person name="Bohutskyi P."/>
            <person name="Hill E.A."/>
            <person name="Rabines A."/>
            <person name="Zheng H."/>
            <person name="Allen L.Z."/>
            <person name="Kuo A."/>
            <person name="Grigoriev I.V."/>
            <person name="Allen A.E."/>
            <person name="Hazlebeck D."/>
            <person name="Allen E.E."/>
        </authorList>
    </citation>
    <scope>NUCLEOTIDE SEQUENCE</scope>
    <source>
        <strain evidence="3">Hildebrandi</strain>
    </source>
</reference>
<feature type="compositionally biased region" description="Low complexity" evidence="2">
    <location>
        <begin position="122"/>
        <end position="140"/>
    </location>
</feature>
<accession>A0A9K3PX23</accession>
<dbReference type="AlphaFoldDB" id="A0A9K3PX23"/>
<feature type="coiled-coil region" evidence="1">
    <location>
        <begin position="362"/>
        <end position="418"/>
    </location>
</feature>
<feature type="region of interest" description="Disordered" evidence="2">
    <location>
        <begin position="116"/>
        <end position="167"/>
    </location>
</feature>
<feature type="region of interest" description="Disordered" evidence="2">
    <location>
        <begin position="1"/>
        <end position="27"/>
    </location>
</feature>
<dbReference type="OrthoDB" id="10680827at2759"/>
<feature type="compositionally biased region" description="Low complexity" evidence="2">
    <location>
        <begin position="71"/>
        <end position="86"/>
    </location>
</feature>
<feature type="region of interest" description="Disordered" evidence="2">
    <location>
        <begin position="799"/>
        <end position="962"/>
    </location>
</feature>
<feature type="region of interest" description="Disordered" evidence="2">
    <location>
        <begin position="185"/>
        <end position="254"/>
    </location>
</feature>
<feature type="region of interest" description="Disordered" evidence="2">
    <location>
        <begin position="1015"/>
        <end position="1043"/>
    </location>
</feature>
<feature type="region of interest" description="Disordered" evidence="2">
    <location>
        <begin position="1148"/>
        <end position="1186"/>
    </location>
</feature>
<feature type="compositionally biased region" description="Basic and acidic residues" evidence="2">
    <location>
        <begin position="917"/>
        <end position="931"/>
    </location>
</feature>
<feature type="coiled-coil region" evidence="1">
    <location>
        <begin position="652"/>
        <end position="718"/>
    </location>
</feature>
<dbReference type="EMBL" id="JAGRRH010000010">
    <property type="protein sequence ID" value="KAG7362967.1"/>
    <property type="molecule type" value="Genomic_DNA"/>
</dbReference>
<feature type="coiled-coil region" evidence="1">
    <location>
        <begin position="490"/>
        <end position="551"/>
    </location>
</feature>
<organism evidence="3 4">
    <name type="scientific">Nitzschia inconspicua</name>
    <dbReference type="NCBI Taxonomy" id="303405"/>
    <lineage>
        <taxon>Eukaryota</taxon>
        <taxon>Sar</taxon>
        <taxon>Stramenopiles</taxon>
        <taxon>Ochrophyta</taxon>
        <taxon>Bacillariophyta</taxon>
        <taxon>Bacillariophyceae</taxon>
        <taxon>Bacillariophycidae</taxon>
        <taxon>Bacillariales</taxon>
        <taxon>Bacillariaceae</taxon>
        <taxon>Nitzschia</taxon>
    </lineage>
</organism>
<feature type="compositionally biased region" description="Polar residues" evidence="2">
    <location>
        <begin position="234"/>
        <end position="245"/>
    </location>
</feature>
<feature type="region of interest" description="Disordered" evidence="2">
    <location>
        <begin position="56"/>
        <end position="86"/>
    </location>
</feature>
<protein>
    <submittedName>
        <fullName evidence="3">Uncharacterized protein</fullName>
    </submittedName>
</protein>
<feature type="compositionally biased region" description="Polar residues" evidence="2">
    <location>
        <begin position="1088"/>
        <end position="1097"/>
    </location>
</feature>
<proteinExistence type="predicted"/>
<dbReference type="Proteomes" id="UP000693970">
    <property type="component" value="Unassembled WGS sequence"/>
</dbReference>
<keyword evidence="1" id="KW-0175">Coiled coil</keyword>
<feature type="compositionally biased region" description="Basic and acidic residues" evidence="2">
    <location>
        <begin position="827"/>
        <end position="837"/>
    </location>
</feature>
<comment type="caution">
    <text evidence="3">The sequence shown here is derived from an EMBL/GenBank/DDBJ whole genome shotgun (WGS) entry which is preliminary data.</text>
</comment>
<feature type="compositionally biased region" description="Basic and acidic residues" evidence="2">
    <location>
        <begin position="1075"/>
        <end position="1087"/>
    </location>
</feature>
<feature type="compositionally biased region" description="Basic and acidic residues" evidence="2">
    <location>
        <begin position="1150"/>
        <end position="1160"/>
    </location>
</feature>